<comment type="caution">
    <text evidence="2">The sequence shown here is derived from an EMBL/GenBank/DDBJ whole genome shotgun (WGS) entry which is preliminary data.</text>
</comment>
<evidence type="ECO:0000313" key="2">
    <source>
        <dbReference type="EMBL" id="GHF17322.1"/>
    </source>
</evidence>
<feature type="region of interest" description="Disordered" evidence="1">
    <location>
        <begin position="1"/>
        <end position="59"/>
    </location>
</feature>
<evidence type="ECO:0000313" key="3">
    <source>
        <dbReference type="Proteomes" id="UP000641386"/>
    </source>
</evidence>
<dbReference type="AlphaFoldDB" id="A0A919ANK3"/>
<dbReference type="EMBL" id="BNBC01000078">
    <property type="protein sequence ID" value="GHF17322.1"/>
    <property type="molecule type" value="Genomic_DNA"/>
</dbReference>
<reference evidence="2" key="1">
    <citation type="journal article" date="2014" name="Int. J. Syst. Evol. Microbiol.">
        <title>Complete genome sequence of Corynebacterium casei LMG S-19264T (=DSM 44701T), isolated from a smear-ripened cheese.</title>
        <authorList>
            <consortium name="US DOE Joint Genome Institute (JGI-PGF)"/>
            <person name="Walter F."/>
            <person name="Albersmeier A."/>
            <person name="Kalinowski J."/>
            <person name="Ruckert C."/>
        </authorList>
    </citation>
    <scope>NUCLEOTIDE SEQUENCE</scope>
    <source>
        <strain evidence="2">JCM 3302</strain>
    </source>
</reference>
<reference evidence="2" key="2">
    <citation type="submission" date="2020-09" db="EMBL/GenBank/DDBJ databases">
        <authorList>
            <person name="Sun Q."/>
            <person name="Ohkuma M."/>
        </authorList>
    </citation>
    <scope>NUCLEOTIDE SEQUENCE</scope>
    <source>
        <strain evidence="2">JCM 3302</strain>
    </source>
</reference>
<accession>A0A919ANK3</accession>
<proteinExistence type="predicted"/>
<keyword evidence="3" id="KW-1185">Reference proteome</keyword>
<dbReference type="Proteomes" id="UP000641386">
    <property type="component" value="Unassembled WGS sequence"/>
</dbReference>
<protein>
    <submittedName>
        <fullName evidence="2">Uncharacterized protein</fullName>
    </submittedName>
</protein>
<evidence type="ECO:0000256" key="1">
    <source>
        <dbReference type="SAM" id="MobiDB-lite"/>
    </source>
</evidence>
<feature type="compositionally biased region" description="Basic and acidic residues" evidence="1">
    <location>
        <begin position="25"/>
        <end position="42"/>
    </location>
</feature>
<sequence>MGAPDGSPATMAAACSDTGDVGEPSDSRRDGHAEPATEDHAQWRGQAAVCPLWPSSSHR</sequence>
<organism evidence="2 3">
    <name type="scientific">Streptomyces spiralis</name>
    <dbReference type="NCBI Taxonomy" id="66376"/>
    <lineage>
        <taxon>Bacteria</taxon>
        <taxon>Bacillati</taxon>
        <taxon>Actinomycetota</taxon>
        <taxon>Actinomycetes</taxon>
        <taxon>Kitasatosporales</taxon>
        <taxon>Streptomycetaceae</taxon>
        <taxon>Streptomyces</taxon>
    </lineage>
</organism>
<gene>
    <name evidence="2" type="ORF">GCM10014715_85500</name>
</gene>
<name>A0A919ANK3_9ACTN</name>